<feature type="region of interest" description="Disordered" evidence="4">
    <location>
        <begin position="370"/>
        <end position="465"/>
    </location>
</feature>
<feature type="compositionally biased region" description="Basic residues" evidence="4">
    <location>
        <begin position="333"/>
        <end position="351"/>
    </location>
</feature>
<feature type="compositionally biased region" description="Acidic residues" evidence="4">
    <location>
        <begin position="306"/>
        <end position="328"/>
    </location>
</feature>
<evidence type="ECO:0000256" key="1">
    <source>
        <dbReference type="ARBA" id="ARBA00022737"/>
    </source>
</evidence>
<dbReference type="EMBL" id="MU003886">
    <property type="protein sequence ID" value="KAF2716218.1"/>
    <property type="molecule type" value="Genomic_DNA"/>
</dbReference>
<feature type="compositionally biased region" description="Basic residues" evidence="4">
    <location>
        <begin position="41"/>
        <end position="56"/>
    </location>
</feature>
<evidence type="ECO:0000256" key="3">
    <source>
        <dbReference type="PROSITE-ProRule" id="PRU00176"/>
    </source>
</evidence>
<keyword evidence="1" id="KW-0677">Repeat</keyword>
<dbReference type="Proteomes" id="UP000799441">
    <property type="component" value="Unassembled WGS sequence"/>
</dbReference>
<dbReference type="SUPFAM" id="SSF54928">
    <property type="entry name" value="RNA-binding domain, RBD"/>
    <property type="match status" value="1"/>
</dbReference>
<dbReference type="InterPro" id="IPR000504">
    <property type="entry name" value="RRM_dom"/>
</dbReference>
<dbReference type="GO" id="GO:0003723">
    <property type="term" value="F:RNA binding"/>
    <property type="evidence" value="ECO:0007669"/>
    <property type="project" value="UniProtKB-UniRule"/>
</dbReference>
<dbReference type="PANTHER" id="PTHR23236">
    <property type="entry name" value="EUKARYOTIC TRANSLATION INITIATION FACTOR 4B/4H"/>
    <property type="match status" value="1"/>
</dbReference>
<feature type="domain" description="RRM" evidence="5">
    <location>
        <begin position="238"/>
        <end position="296"/>
    </location>
</feature>
<protein>
    <recommendedName>
        <fullName evidence="5">RRM domain-containing protein</fullName>
    </recommendedName>
</protein>
<feature type="compositionally biased region" description="Low complexity" evidence="4">
    <location>
        <begin position="393"/>
        <end position="409"/>
    </location>
</feature>
<keyword evidence="7" id="KW-1185">Reference proteome</keyword>
<evidence type="ECO:0000256" key="2">
    <source>
        <dbReference type="ARBA" id="ARBA00022884"/>
    </source>
</evidence>
<accession>A0A9P4UJZ2</accession>
<name>A0A9P4UJZ2_9PEZI</name>
<dbReference type="AlphaFoldDB" id="A0A9P4UJZ2"/>
<dbReference type="Pfam" id="PF00076">
    <property type="entry name" value="RRM_1"/>
    <property type="match status" value="1"/>
</dbReference>
<feature type="region of interest" description="Disordered" evidence="4">
    <location>
        <begin position="306"/>
        <end position="355"/>
    </location>
</feature>
<dbReference type="Gene3D" id="3.30.70.330">
    <property type="match status" value="2"/>
</dbReference>
<dbReference type="OrthoDB" id="1875751at2759"/>
<proteinExistence type="predicted"/>
<evidence type="ECO:0000313" key="6">
    <source>
        <dbReference type="EMBL" id="KAF2716218.1"/>
    </source>
</evidence>
<feature type="region of interest" description="Disordered" evidence="4">
    <location>
        <begin position="208"/>
        <end position="232"/>
    </location>
</feature>
<feature type="compositionally biased region" description="Low complexity" evidence="4">
    <location>
        <begin position="448"/>
        <end position="465"/>
    </location>
</feature>
<dbReference type="PROSITE" id="PS50102">
    <property type="entry name" value="RRM"/>
    <property type="match status" value="2"/>
</dbReference>
<reference evidence="6" key="1">
    <citation type="journal article" date="2020" name="Stud. Mycol.">
        <title>101 Dothideomycetes genomes: a test case for predicting lifestyles and emergence of pathogens.</title>
        <authorList>
            <person name="Haridas S."/>
            <person name="Albert R."/>
            <person name="Binder M."/>
            <person name="Bloem J."/>
            <person name="Labutti K."/>
            <person name="Salamov A."/>
            <person name="Andreopoulos B."/>
            <person name="Baker S."/>
            <person name="Barry K."/>
            <person name="Bills G."/>
            <person name="Bluhm B."/>
            <person name="Cannon C."/>
            <person name="Castanera R."/>
            <person name="Culley D."/>
            <person name="Daum C."/>
            <person name="Ezra D."/>
            <person name="Gonzalez J."/>
            <person name="Henrissat B."/>
            <person name="Kuo A."/>
            <person name="Liang C."/>
            <person name="Lipzen A."/>
            <person name="Lutzoni F."/>
            <person name="Magnuson J."/>
            <person name="Mondo S."/>
            <person name="Nolan M."/>
            <person name="Ohm R."/>
            <person name="Pangilinan J."/>
            <person name="Park H.-J."/>
            <person name="Ramirez L."/>
            <person name="Alfaro M."/>
            <person name="Sun H."/>
            <person name="Tritt A."/>
            <person name="Yoshinaga Y."/>
            <person name="Zwiers L.-H."/>
            <person name="Turgeon B."/>
            <person name="Goodwin S."/>
            <person name="Spatafora J."/>
            <person name="Crous P."/>
            <person name="Grigoriev I."/>
        </authorList>
    </citation>
    <scope>NUCLEOTIDE SEQUENCE</scope>
    <source>
        <strain evidence="6">CBS 116435</strain>
    </source>
</reference>
<gene>
    <name evidence="6" type="ORF">K431DRAFT_289609</name>
</gene>
<dbReference type="InterPro" id="IPR035979">
    <property type="entry name" value="RBD_domain_sf"/>
</dbReference>
<keyword evidence="2 3" id="KW-0694">RNA-binding</keyword>
<feature type="domain" description="RRM" evidence="5">
    <location>
        <begin position="109"/>
        <end position="206"/>
    </location>
</feature>
<evidence type="ECO:0000313" key="7">
    <source>
        <dbReference type="Proteomes" id="UP000799441"/>
    </source>
</evidence>
<evidence type="ECO:0000259" key="5">
    <source>
        <dbReference type="PROSITE" id="PS50102"/>
    </source>
</evidence>
<comment type="caution">
    <text evidence="6">The sequence shown here is derived from an EMBL/GenBank/DDBJ whole genome shotgun (WGS) entry which is preliminary data.</text>
</comment>
<dbReference type="InterPro" id="IPR012677">
    <property type="entry name" value="Nucleotide-bd_a/b_plait_sf"/>
</dbReference>
<feature type="compositionally biased region" description="Basic and acidic residues" evidence="4">
    <location>
        <begin position="79"/>
        <end position="106"/>
    </location>
</feature>
<feature type="compositionally biased region" description="Basic and acidic residues" evidence="4">
    <location>
        <begin position="411"/>
        <end position="429"/>
    </location>
</feature>
<feature type="region of interest" description="Disordered" evidence="4">
    <location>
        <begin position="1"/>
        <end position="106"/>
    </location>
</feature>
<organism evidence="6 7">
    <name type="scientific">Polychaeton citri CBS 116435</name>
    <dbReference type="NCBI Taxonomy" id="1314669"/>
    <lineage>
        <taxon>Eukaryota</taxon>
        <taxon>Fungi</taxon>
        <taxon>Dikarya</taxon>
        <taxon>Ascomycota</taxon>
        <taxon>Pezizomycotina</taxon>
        <taxon>Dothideomycetes</taxon>
        <taxon>Dothideomycetidae</taxon>
        <taxon>Capnodiales</taxon>
        <taxon>Capnodiaceae</taxon>
        <taxon>Polychaeton</taxon>
    </lineage>
</organism>
<dbReference type="PANTHER" id="PTHR23236:SF119">
    <property type="entry name" value="NUCLEAR RNA-BINDING PROTEIN SART-3"/>
    <property type="match status" value="1"/>
</dbReference>
<dbReference type="SMART" id="SM00360">
    <property type="entry name" value="RRM"/>
    <property type="match status" value="2"/>
</dbReference>
<sequence>MSSSSSPSASPPPDLQKKRKKIEQEGDELEIDVNLPEPPSKKAKRKEQKAAKRAKKDKSTGEPTEGDGEAGTPDGVASVHKDRLSQVDASAPKDGKQDDASKPGKRSDYGIWVGNLAFSTTRDILRTFLREQGGISDGDIVRVHMPAPPENKAGGNSSSFRGPAVKPQNKGFAYVDFATQAALELALALSEKLLGGRRLLIKNAKSFEGRPDKSKTEGAVGGGAASSTATIGGKEPTTRVFVGNLSFDVTKDDLSTHFAQAGEVADVHMATFEDSGKCKGYAWVTFADVEAAKAAVLGFVYKAQDEDEDDEEVASEEEAADPDDDSDDEAKKGKSGKKGKAKKNKKKKKPMKWFINRLLGRPLRCEFAEDPQTRYKKRFGSGAVKDSGENGRAGNDGAVDEGAGVVADASTLDRKQGKKLSKDERQDERRKRHEARTASKNTPQVESGKATGAAVAGTGKKITFD</sequence>
<evidence type="ECO:0000256" key="4">
    <source>
        <dbReference type="SAM" id="MobiDB-lite"/>
    </source>
</evidence>